<evidence type="ECO:0000256" key="1">
    <source>
        <dbReference type="SAM" id="Phobius"/>
    </source>
</evidence>
<dbReference type="InterPro" id="IPR036938">
    <property type="entry name" value="PAP2/HPO_sf"/>
</dbReference>
<feature type="transmembrane region" description="Helical" evidence="1">
    <location>
        <begin position="40"/>
        <end position="58"/>
    </location>
</feature>
<name>A0A6B3STC5_9BURK</name>
<evidence type="ECO:0000313" key="3">
    <source>
        <dbReference type="Proteomes" id="UP000482155"/>
    </source>
</evidence>
<dbReference type="AlphaFoldDB" id="A0A6B3STC5"/>
<keyword evidence="1" id="KW-1133">Transmembrane helix</keyword>
<sequence>MEKLVKLVAYLGNASVMIPLACGIAAWLALSGAAGLAWRWMLRFAVACLLVAASKAAYMGWGVALPEIDYNALSGHAMLAAAVFPVLSRTMLGRMIAHPAGAAALPGLGLSVAMLAFLVHFGFHTLSEALGGWLLGCIASLQVIRRLPPAPHASSDPSIPVASLRWIAAACTVIFLASGWLAHGHGKTWIEKAALHLSGRTSPIAWKR</sequence>
<accession>A0A6B3STC5</accession>
<dbReference type="EMBL" id="JAAIVB010000078">
    <property type="protein sequence ID" value="NEX64023.1"/>
    <property type="molecule type" value="Genomic_DNA"/>
</dbReference>
<keyword evidence="1" id="KW-0472">Membrane</keyword>
<feature type="transmembrane region" description="Helical" evidence="1">
    <location>
        <begin position="100"/>
        <end position="119"/>
    </location>
</feature>
<feature type="transmembrane region" description="Helical" evidence="1">
    <location>
        <begin position="126"/>
        <end position="144"/>
    </location>
</feature>
<dbReference type="Proteomes" id="UP000482155">
    <property type="component" value="Unassembled WGS sequence"/>
</dbReference>
<dbReference type="RefSeq" id="WP_163967950.1">
    <property type="nucleotide sequence ID" value="NZ_JAAIVB010000078.1"/>
</dbReference>
<comment type="caution">
    <text evidence="2">The sequence shown here is derived from an EMBL/GenBank/DDBJ whole genome shotgun (WGS) entry which is preliminary data.</text>
</comment>
<evidence type="ECO:0008006" key="4">
    <source>
        <dbReference type="Google" id="ProtNLM"/>
    </source>
</evidence>
<reference evidence="2 3" key="1">
    <citation type="submission" date="2020-02" db="EMBL/GenBank/DDBJ databases">
        <authorList>
            <person name="Kim M.K."/>
        </authorList>
    </citation>
    <scope>NUCLEOTIDE SEQUENCE [LARGE SCALE GENOMIC DNA]</scope>
    <source>
        <strain evidence="2 3">17J57-3</strain>
    </source>
</reference>
<dbReference type="SUPFAM" id="SSF48317">
    <property type="entry name" value="Acid phosphatase/Vanadium-dependent haloperoxidase"/>
    <property type="match status" value="1"/>
</dbReference>
<protein>
    <recommendedName>
        <fullName evidence="4">Phosphatase PAP2 family protein</fullName>
    </recommendedName>
</protein>
<feature type="transmembrane region" description="Helical" evidence="1">
    <location>
        <begin position="164"/>
        <end position="182"/>
    </location>
</feature>
<feature type="transmembrane region" description="Helical" evidence="1">
    <location>
        <begin position="70"/>
        <end position="88"/>
    </location>
</feature>
<evidence type="ECO:0000313" key="2">
    <source>
        <dbReference type="EMBL" id="NEX64023.1"/>
    </source>
</evidence>
<keyword evidence="3" id="KW-1185">Reference proteome</keyword>
<gene>
    <name evidence="2" type="ORF">G3574_23315</name>
</gene>
<proteinExistence type="predicted"/>
<feature type="transmembrane region" description="Helical" evidence="1">
    <location>
        <begin position="7"/>
        <end position="28"/>
    </location>
</feature>
<organism evidence="2 3">
    <name type="scientific">Noviherbaspirillum galbum</name>
    <dbReference type="NCBI Taxonomy" id="2709383"/>
    <lineage>
        <taxon>Bacteria</taxon>
        <taxon>Pseudomonadati</taxon>
        <taxon>Pseudomonadota</taxon>
        <taxon>Betaproteobacteria</taxon>
        <taxon>Burkholderiales</taxon>
        <taxon>Oxalobacteraceae</taxon>
        <taxon>Noviherbaspirillum</taxon>
    </lineage>
</organism>
<keyword evidence="1" id="KW-0812">Transmembrane</keyword>